<dbReference type="EC" id="3.2.1.-" evidence="4"/>
<protein>
    <submittedName>
        <fullName evidence="4">GH92 family glycosyl hydrolase</fullName>
        <ecNumber evidence="4">3.2.1.-</ecNumber>
    </submittedName>
</protein>
<dbReference type="InterPro" id="IPR008928">
    <property type="entry name" value="6-hairpin_glycosidase_sf"/>
</dbReference>
<dbReference type="Pfam" id="PF17678">
    <property type="entry name" value="Glyco_hydro_92N"/>
    <property type="match status" value="1"/>
</dbReference>
<dbReference type="InterPro" id="IPR012939">
    <property type="entry name" value="Glyco_hydro_92"/>
</dbReference>
<keyword evidence="4" id="KW-0378">Hydrolase</keyword>
<dbReference type="EMBL" id="CP089982">
    <property type="protein sequence ID" value="WXA95171.1"/>
    <property type="molecule type" value="Genomic_DNA"/>
</dbReference>
<dbReference type="RefSeq" id="WP_394845780.1">
    <property type="nucleotide sequence ID" value="NZ_CP089982.1"/>
</dbReference>
<dbReference type="Proteomes" id="UP001379533">
    <property type="component" value="Chromosome"/>
</dbReference>
<proteinExistence type="predicted"/>
<dbReference type="Gene3D" id="1.20.1050.60">
    <property type="entry name" value="alpha-1,2-mannosidase"/>
    <property type="match status" value="1"/>
</dbReference>
<evidence type="ECO:0000313" key="5">
    <source>
        <dbReference type="Proteomes" id="UP001379533"/>
    </source>
</evidence>
<dbReference type="Gene3D" id="2.70.98.10">
    <property type="match status" value="1"/>
</dbReference>
<accession>A0ABZ2K941</accession>
<evidence type="ECO:0000313" key="4">
    <source>
        <dbReference type="EMBL" id="WXA95171.1"/>
    </source>
</evidence>
<dbReference type="InterPro" id="IPR050883">
    <property type="entry name" value="PNGase"/>
</dbReference>
<feature type="region of interest" description="Disordered" evidence="1">
    <location>
        <begin position="824"/>
        <end position="846"/>
    </location>
</feature>
<dbReference type="Pfam" id="PF07971">
    <property type="entry name" value="Glyco_hydro_92"/>
    <property type="match status" value="1"/>
</dbReference>
<dbReference type="SUPFAM" id="SSF48208">
    <property type="entry name" value="Six-hairpin glycosidases"/>
    <property type="match status" value="1"/>
</dbReference>
<dbReference type="GO" id="GO:0016798">
    <property type="term" value="F:hydrolase activity, acting on glycosyl bonds"/>
    <property type="evidence" value="ECO:0007669"/>
    <property type="project" value="UniProtKB-KW"/>
</dbReference>
<evidence type="ECO:0000259" key="2">
    <source>
        <dbReference type="Pfam" id="PF07971"/>
    </source>
</evidence>
<feature type="compositionally biased region" description="Pro residues" evidence="1">
    <location>
        <begin position="837"/>
        <end position="846"/>
    </location>
</feature>
<evidence type="ECO:0000256" key="1">
    <source>
        <dbReference type="SAM" id="MobiDB-lite"/>
    </source>
</evidence>
<dbReference type="Gene3D" id="1.20.1610.10">
    <property type="entry name" value="alpha-1,2-mannosidases domains"/>
    <property type="match status" value="1"/>
</dbReference>
<dbReference type="InterPro" id="IPR041371">
    <property type="entry name" value="GH92_N"/>
</dbReference>
<dbReference type="InterPro" id="IPR014718">
    <property type="entry name" value="GH-type_carb-bd"/>
</dbReference>
<organism evidence="4 5">
    <name type="scientific">Pendulispora brunnea</name>
    <dbReference type="NCBI Taxonomy" id="2905690"/>
    <lineage>
        <taxon>Bacteria</taxon>
        <taxon>Pseudomonadati</taxon>
        <taxon>Myxococcota</taxon>
        <taxon>Myxococcia</taxon>
        <taxon>Myxococcales</taxon>
        <taxon>Sorangiineae</taxon>
        <taxon>Pendulisporaceae</taxon>
        <taxon>Pendulispora</taxon>
    </lineage>
</organism>
<reference evidence="4 5" key="1">
    <citation type="submission" date="2021-12" db="EMBL/GenBank/DDBJ databases">
        <title>Discovery of the Pendulisporaceae a myxobacterial family with distinct sporulation behavior and unique specialized metabolism.</title>
        <authorList>
            <person name="Garcia R."/>
            <person name="Popoff A."/>
            <person name="Bader C.D."/>
            <person name="Loehr J."/>
            <person name="Walesch S."/>
            <person name="Walt C."/>
            <person name="Boldt J."/>
            <person name="Bunk B."/>
            <person name="Haeckl F.J.F.P.J."/>
            <person name="Gunesch A.P."/>
            <person name="Birkelbach J."/>
            <person name="Nuebel U."/>
            <person name="Pietschmann T."/>
            <person name="Bach T."/>
            <person name="Mueller R."/>
        </authorList>
    </citation>
    <scope>NUCLEOTIDE SEQUENCE [LARGE SCALE GENOMIC DNA]</scope>
    <source>
        <strain evidence="4 5">MSr12523</strain>
    </source>
</reference>
<dbReference type="InterPro" id="IPR005887">
    <property type="entry name" value="GH92_a_mannosidase_put"/>
</dbReference>
<dbReference type="NCBIfam" id="TIGR01180">
    <property type="entry name" value="aman2_put"/>
    <property type="match status" value="1"/>
</dbReference>
<keyword evidence="5" id="KW-1185">Reference proteome</keyword>
<sequence>MLALTLTPLGIAGACSSSDPSTPPSGGGENDAALDSIVRGTDAAFDSPLADSAADSANPPDSSGPLPTGLARFVNPIIGTKGGETWPGADLPFGMLQFSPETTRGNQTRTPAPGGYAHSAMKIRGFSLTHLSGTGCAGAFGDIPFFPHAGTVTTSPTADTTDKIYASTFLRPNEQAIAGYYGVTMDSKVRAELTATMRTGSARFTYPADKPATLLIRASNSELGSTEAHVSIDAASRTITGSVTSGNFCGYIYGTAGNVDRRSYYTLYFHAEFDRPISATGSWHDNVVTPGSTQSNGGTSYGNDGYPPAGKGSGAYAVFDTGGQPVNMRVGISFVSAANAKANLDAENPQGTTFESVKQKAWDAWNEKLNRVEVTGGTDDQRTTFYTAVYHSLLHPNVFNDVNGDYVGMDNNVHKLSAGQNAQYANFSGWDVYRGQLQLVTLLEPTIGGDIAQSLLNQADQNNGVWDRWTHAQGGTHVMTGDPGHAAVPSIYAFGGTNFDATSALKSMVHAATTVTEDDKSKRGWNVMVVGERPSLDKYLTLHYVPAYGSRAEEGNAWGGASETLEDVVADFGVAQLAARLGQSATHDEFLRRSGYWRNNFNPAAHSTGGYIQDRRYDGTWVTPFSPSTEDGFAEGSSAQYTFMIQHDVGGLFKAMGGNEKATARLDRFFHFDNGLWALTGSGGEHAEINNEPSVAAAWMYNFVGAPYKTQDTVREIINEHWKNSEIGIPGQDDLGAMSAWYAWSALGLYPQYIGRSELLLGTPLFTKAVIRNSKGRTITINAPGATANTRYVQSVSVNGQTSARAWVPESFLAGDGTLDFAVSPQPNKAWGADPADTPPSFPPPP</sequence>
<gene>
    <name evidence="4" type="ORF">LZC95_53220</name>
</gene>
<dbReference type="PANTHER" id="PTHR12143">
    <property type="entry name" value="PEPTIDE N-GLYCANASE PNGASE -RELATED"/>
    <property type="match status" value="1"/>
</dbReference>
<feature type="compositionally biased region" description="Low complexity" evidence="1">
    <location>
        <begin position="42"/>
        <end position="63"/>
    </location>
</feature>
<name>A0ABZ2K941_9BACT</name>
<feature type="domain" description="Glycosyl hydrolase family 92" evidence="2">
    <location>
        <begin position="339"/>
        <end position="824"/>
    </location>
</feature>
<keyword evidence="4" id="KW-0326">Glycosidase</keyword>
<feature type="region of interest" description="Disordered" evidence="1">
    <location>
        <begin position="12"/>
        <end position="69"/>
    </location>
</feature>
<dbReference type="Gene3D" id="3.30.2080.10">
    <property type="entry name" value="GH92 mannosidase domain"/>
    <property type="match status" value="1"/>
</dbReference>
<feature type="domain" description="Glycosyl hydrolase family 92 N-terminal" evidence="3">
    <location>
        <begin position="73"/>
        <end position="333"/>
    </location>
</feature>
<evidence type="ECO:0000259" key="3">
    <source>
        <dbReference type="Pfam" id="PF17678"/>
    </source>
</evidence>
<dbReference type="PANTHER" id="PTHR12143:SF39">
    <property type="entry name" value="SECRETED PROTEIN"/>
    <property type="match status" value="1"/>
</dbReference>